<dbReference type="Proteomes" id="UP000199584">
    <property type="component" value="Unassembled WGS sequence"/>
</dbReference>
<proteinExistence type="predicted"/>
<organism evidence="1 2">
    <name type="scientific">Desulfoscipio geothermicus DSM 3669</name>
    <dbReference type="NCBI Taxonomy" id="1121426"/>
    <lineage>
        <taxon>Bacteria</taxon>
        <taxon>Bacillati</taxon>
        <taxon>Bacillota</taxon>
        <taxon>Clostridia</taxon>
        <taxon>Eubacteriales</taxon>
        <taxon>Desulfallaceae</taxon>
        <taxon>Desulfoscipio</taxon>
    </lineage>
</organism>
<evidence type="ECO:0000313" key="1">
    <source>
        <dbReference type="EMBL" id="SFR18565.1"/>
    </source>
</evidence>
<sequence length="109" mass="12246">MSNVIQNWVGNGTAEAWLRLIRKDGWEDLHAVNGLIVQLCKDQTEFEKCYLEEKVQNPRGAALEFVALYHIAKAVELLATYSGQGEPKDILEQLDFHFNRANSASQIAG</sequence>
<gene>
    <name evidence="1" type="ORF">SAMN05660706_1612</name>
</gene>
<accession>A0A1I6ELJ8</accession>
<dbReference type="OrthoDB" id="9815222at2"/>
<keyword evidence="2" id="KW-1185">Reference proteome</keyword>
<evidence type="ECO:0000313" key="2">
    <source>
        <dbReference type="Proteomes" id="UP000199584"/>
    </source>
</evidence>
<reference evidence="2" key="1">
    <citation type="submission" date="2016-10" db="EMBL/GenBank/DDBJ databases">
        <authorList>
            <person name="Varghese N."/>
            <person name="Submissions S."/>
        </authorList>
    </citation>
    <scope>NUCLEOTIDE SEQUENCE [LARGE SCALE GENOMIC DNA]</scope>
    <source>
        <strain evidence="2">DSM 3669</strain>
    </source>
</reference>
<protein>
    <submittedName>
        <fullName evidence="1">Uncharacterized protein</fullName>
    </submittedName>
</protein>
<dbReference type="RefSeq" id="WP_092487953.1">
    <property type="nucleotide sequence ID" value="NZ_FOYM01000061.1"/>
</dbReference>
<dbReference type="AlphaFoldDB" id="A0A1I6ELJ8"/>
<dbReference type="EMBL" id="FOYM01000061">
    <property type="protein sequence ID" value="SFR18565.1"/>
    <property type="molecule type" value="Genomic_DNA"/>
</dbReference>
<name>A0A1I6ELJ8_9FIRM</name>
<dbReference type="STRING" id="39060.SAMN05660706_1612"/>